<evidence type="ECO:0000256" key="1">
    <source>
        <dbReference type="SAM" id="MobiDB-lite"/>
    </source>
</evidence>
<organism evidence="3 4">
    <name type="scientific">Nocardioides plantarum</name>
    <dbReference type="NCBI Taxonomy" id="29299"/>
    <lineage>
        <taxon>Bacteria</taxon>
        <taxon>Bacillati</taxon>
        <taxon>Actinomycetota</taxon>
        <taxon>Actinomycetes</taxon>
        <taxon>Propionibacteriales</taxon>
        <taxon>Nocardioidaceae</taxon>
        <taxon>Nocardioides</taxon>
    </lineage>
</organism>
<dbReference type="RefSeq" id="WP_140007194.1">
    <property type="nucleotide sequence ID" value="NZ_JBHMDG010000020.1"/>
</dbReference>
<accession>A0ABV5KCB7</accession>
<gene>
    <name evidence="3" type="ORF">ACFFRI_15095</name>
</gene>
<keyword evidence="2" id="KW-0732">Signal</keyword>
<evidence type="ECO:0000313" key="3">
    <source>
        <dbReference type="EMBL" id="MFB9314381.1"/>
    </source>
</evidence>
<dbReference type="EMBL" id="JBHMDG010000020">
    <property type="protein sequence ID" value="MFB9314381.1"/>
    <property type="molecule type" value="Genomic_DNA"/>
</dbReference>
<reference evidence="3 4" key="1">
    <citation type="submission" date="2024-09" db="EMBL/GenBank/DDBJ databases">
        <authorList>
            <person name="Sun Q."/>
            <person name="Mori K."/>
        </authorList>
    </citation>
    <scope>NUCLEOTIDE SEQUENCE [LARGE SCALE GENOMIC DNA]</scope>
    <source>
        <strain evidence="3 4">JCM 9626</strain>
    </source>
</reference>
<dbReference type="PROSITE" id="PS51257">
    <property type="entry name" value="PROKAR_LIPOPROTEIN"/>
    <property type="match status" value="1"/>
</dbReference>
<feature type="signal peptide" evidence="2">
    <location>
        <begin position="1"/>
        <end position="34"/>
    </location>
</feature>
<feature type="chain" id="PRO_5046751243" description="Transglutaminase-like domain-containing protein" evidence="2">
    <location>
        <begin position="35"/>
        <end position="239"/>
    </location>
</feature>
<evidence type="ECO:0000256" key="2">
    <source>
        <dbReference type="SAM" id="SignalP"/>
    </source>
</evidence>
<protein>
    <recommendedName>
        <fullName evidence="5">Transglutaminase-like domain-containing protein</fullName>
    </recommendedName>
</protein>
<feature type="region of interest" description="Disordered" evidence="1">
    <location>
        <begin position="36"/>
        <end position="118"/>
    </location>
</feature>
<evidence type="ECO:0008006" key="5">
    <source>
        <dbReference type="Google" id="ProtNLM"/>
    </source>
</evidence>
<dbReference type="Proteomes" id="UP001589750">
    <property type="component" value="Unassembled WGS sequence"/>
</dbReference>
<sequence>MSYSERPTLPFLPVRLTARLTVAAAALLVLGACGDDAPETADQPDGGTRPGYPAAVTDSASDTPATVDPPTDPSPSEPTSTSSPSKSPSEPSEPTSSATTDPDPQPELIAYAGGEAQPPLIENRADARRLTGAPKDFQDFIGRAAEKVNQRADCDGAAVGITVDALRTDGYAVGAVNECGGYAAMWAKVDGAWREIEGTQDTWDCAVLKQYRVPSDLLLGSQTCFDYGGDKKEHAYHQA</sequence>
<evidence type="ECO:0000313" key="4">
    <source>
        <dbReference type="Proteomes" id="UP001589750"/>
    </source>
</evidence>
<feature type="compositionally biased region" description="Low complexity" evidence="1">
    <location>
        <begin position="60"/>
        <end position="69"/>
    </location>
</feature>
<keyword evidence="4" id="KW-1185">Reference proteome</keyword>
<proteinExistence type="predicted"/>
<name>A0ABV5KCB7_9ACTN</name>
<comment type="caution">
    <text evidence="3">The sequence shown here is derived from an EMBL/GenBank/DDBJ whole genome shotgun (WGS) entry which is preliminary data.</text>
</comment>
<feature type="compositionally biased region" description="Low complexity" evidence="1">
    <location>
        <begin position="77"/>
        <end position="102"/>
    </location>
</feature>